<name>A0AA35L1T0_9SAUR</name>
<dbReference type="AlphaFoldDB" id="A0AA35L1T0"/>
<proteinExistence type="predicted"/>
<reference evidence="1" key="1">
    <citation type="submission" date="2022-12" db="EMBL/GenBank/DDBJ databases">
        <authorList>
            <person name="Alioto T."/>
            <person name="Alioto T."/>
            <person name="Gomez Garrido J."/>
        </authorList>
    </citation>
    <scope>NUCLEOTIDE SEQUENCE</scope>
</reference>
<protein>
    <submittedName>
        <fullName evidence="1">Uncharacterized protein</fullName>
    </submittedName>
</protein>
<gene>
    <name evidence="1" type="ORF">PODLI_1B032914</name>
</gene>
<keyword evidence="2" id="KW-1185">Reference proteome</keyword>
<dbReference type="Proteomes" id="UP001178461">
    <property type="component" value="Chromosome 11"/>
</dbReference>
<evidence type="ECO:0000313" key="2">
    <source>
        <dbReference type="Proteomes" id="UP001178461"/>
    </source>
</evidence>
<evidence type="ECO:0000313" key="1">
    <source>
        <dbReference type="EMBL" id="CAI5787544.1"/>
    </source>
</evidence>
<dbReference type="EMBL" id="OX395136">
    <property type="protein sequence ID" value="CAI5787544.1"/>
    <property type="molecule type" value="Genomic_DNA"/>
</dbReference>
<accession>A0AA35L1T0</accession>
<organism evidence="1 2">
    <name type="scientific">Podarcis lilfordi</name>
    <name type="common">Lilford's wall lizard</name>
    <dbReference type="NCBI Taxonomy" id="74358"/>
    <lineage>
        <taxon>Eukaryota</taxon>
        <taxon>Metazoa</taxon>
        <taxon>Chordata</taxon>
        <taxon>Craniata</taxon>
        <taxon>Vertebrata</taxon>
        <taxon>Euteleostomi</taxon>
        <taxon>Lepidosauria</taxon>
        <taxon>Squamata</taxon>
        <taxon>Bifurcata</taxon>
        <taxon>Unidentata</taxon>
        <taxon>Episquamata</taxon>
        <taxon>Laterata</taxon>
        <taxon>Lacertibaenia</taxon>
        <taxon>Lacertidae</taxon>
        <taxon>Podarcis</taxon>
    </lineage>
</organism>
<sequence length="58" mass="6270">MQPAEETQFITGPLKQTTANVLSVKQPLMGIHTVNNAVVVLAAAGDFKDDWNISLSCR</sequence>